<evidence type="ECO:0000256" key="2">
    <source>
        <dbReference type="ARBA" id="ARBA00022448"/>
    </source>
</evidence>
<feature type="domain" description="Na+/H+ antiporter NhaC-like C-terminal" evidence="10">
    <location>
        <begin position="149"/>
        <end position="416"/>
    </location>
</feature>
<dbReference type="PATRIC" id="fig|134605.3.peg.1541"/>
<evidence type="ECO:0000256" key="9">
    <source>
        <dbReference type="SAM" id="Phobius"/>
    </source>
</evidence>
<evidence type="ECO:0000256" key="5">
    <source>
        <dbReference type="ARBA" id="ARBA00022692"/>
    </source>
</evidence>
<dbReference type="Proteomes" id="UP000070617">
    <property type="component" value="Unassembled WGS sequence"/>
</dbReference>
<feature type="transmembrane region" description="Helical" evidence="9">
    <location>
        <begin position="407"/>
        <end position="426"/>
    </location>
</feature>
<evidence type="ECO:0000256" key="7">
    <source>
        <dbReference type="ARBA" id="ARBA00023136"/>
    </source>
</evidence>
<dbReference type="AlphaFoldDB" id="A0A133N9X1"/>
<comment type="similarity">
    <text evidence="8">Belongs to the NhaC Na(+)/H(+) (TC 2.A.35) antiporter family.</text>
</comment>
<proteinExistence type="inferred from homology"/>
<name>A0A133N9X1_9FUSO</name>
<reference evidence="12" key="1">
    <citation type="submission" date="2016-01" db="EMBL/GenBank/DDBJ databases">
        <authorList>
            <person name="Mitreva M."/>
            <person name="Pepin K.H."/>
            <person name="Mihindukulasuriya K.A."/>
            <person name="Fulton R."/>
            <person name="Fronick C."/>
            <person name="O'Laughlin M."/>
            <person name="Miner T."/>
            <person name="Herter B."/>
            <person name="Rosa B.A."/>
            <person name="Cordes M."/>
            <person name="Tomlinson C."/>
            <person name="Wollam A."/>
            <person name="Palsikar V.B."/>
            <person name="Mardis E.R."/>
            <person name="Wilson R.K."/>
        </authorList>
    </citation>
    <scope>NUCLEOTIDE SEQUENCE [LARGE SCALE GENOMIC DNA]</scope>
    <source>
        <strain evidence="12">CMW8396</strain>
    </source>
</reference>
<evidence type="ECO:0000313" key="12">
    <source>
        <dbReference type="Proteomes" id="UP000070617"/>
    </source>
</evidence>
<dbReference type="PANTHER" id="PTHR33451:SF3">
    <property type="entry name" value="MALATE-2H(+)_NA(+)-LACTATE ANTIPORTER"/>
    <property type="match status" value="1"/>
</dbReference>
<feature type="transmembrane region" description="Helical" evidence="9">
    <location>
        <begin position="180"/>
        <end position="199"/>
    </location>
</feature>
<comment type="subcellular location">
    <subcellularLocation>
        <location evidence="1">Cell membrane</location>
        <topology evidence="1">Multi-pass membrane protein</topology>
    </subcellularLocation>
</comment>
<dbReference type="GO" id="GO:0015297">
    <property type="term" value="F:antiporter activity"/>
    <property type="evidence" value="ECO:0007669"/>
    <property type="project" value="UniProtKB-KW"/>
</dbReference>
<feature type="transmembrane region" description="Helical" evidence="9">
    <location>
        <begin position="380"/>
        <end position="401"/>
    </location>
</feature>
<evidence type="ECO:0000256" key="3">
    <source>
        <dbReference type="ARBA" id="ARBA00022449"/>
    </source>
</evidence>
<feature type="transmembrane region" description="Helical" evidence="9">
    <location>
        <begin position="336"/>
        <end position="359"/>
    </location>
</feature>
<evidence type="ECO:0000313" key="11">
    <source>
        <dbReference type="EMBL" id="KXA13104.1"/>
    </source>
</evidence>
<dbReference type="STRING" id="134605.HMPREF3206_01562"/>
<dbReference type="InterPro" id="IPR052180">
    <property type="entry name" value="NhaC_Na-H+_Antiporter"/>
</dbReference>
<organism evidence="11 12">
    <name type="scientific">Fusobacterium equinum</name>
    <dbReference type="NCBI Taxonomy" id="134605"/>
    <lineage>
        <taxon>Bacteria</taxon>
        <taxon>Fusobacteriati</taxon>
        <taxon>Fusobacteriota</taxon>
        <taxon>Fusobacteriia</taxon>
        <taxon>Fusobacteriales</taxon>
        <taxon>Fusobacteriaceae</taxon>
        <taxon>Fusobacterium</taxon>
    </lineage>
</organism>
<feature type="transmembrane region" description="Helical" evidence="9">
    <location>
        <begin position="7"/>
        <end position="40"/>
    </location>
</feature>
<dbReference type="RefSeq" id="WP_060793867.1">
    <property type="nucleotide sequence ID" value="NZ_KQ956568.1"/>
</dbReference>
<dbReference type="PANTHER" id="PTHR33451">
    <property type="entry name" value="MALATE-2H(+)/NA(+)-LACTATE ANTIPORTER"/>
    <property type="match status" value="1"/>
</dbReference>
<comment type="caution">
    <text evidence="11">The sequence shown here is derived from an EMBL/GenBank/DDBJ whole genome shotgun (WGS) entry which is preliminary data.</text>
</comment>
<protein>
    <submittedName>
        <fullName evidence="11">Putative Na+/H+ antiporter NhaC</fullName>
    </submittedName>
</protein>
<keyword evidence="6 9" id="KW-1133">Transmembrane helix</keyword>
<keyword evidence="5 9" id="KW-0812">Transmembrane</keyword>
<evidence type="ECO:0000256" key="1">
    <source>
        <dbReference type="ARBA" id="ARBA00004651"/>
    </source>
</evidence>
<keyword evidence="2" id="KW-0813">Transport</keyword>
<keyword evidence="3" id="KW-0050">Antiport</keyword>
<accession>A0A133N9X1</accession>
<keyword evidence="12" id="KW-1185">Reference proteome</keyword>
<evidence type="ECO:0000256" key="4">
    <source>
        <dbReference type="ARBA" id="ARBA00022475"/>
    </source>
</evidence>
<feature type="transmembrane region" description="Helical" evidence="9">
    <location>
        <begin position="52"/>
        <end position="77"/>
    </location>
</feature>
<evidence type="ECO:0000256" key="8">
    <source>
        <dbReference type="ARBA" id="ARBA00038435"/>
    </source>
</evidence>
<gene>
    <name evidence="11" type="ORF">HMPREF3206_01562</name>
</gene>
<evidence type="ECO:0000256" key="6">
    <source>
        <dbReference type="ARBA" id="ARBA00022989"/>
    </source>
</evidence>
<feature type="transmembrane region" description="Helical" evidence="9">
    <location>
        <begin position="220"/>
        <end position="239"/>
    </location>
</feature>
<evidence type="ECO:0000259" key="10">
    <source>
        <dbReference type="Pfam" id="PF03553"/>
    </source>
</evidence>
<feature type="transmembrane region" description="Helical" evidence="9">
    <location>
        <begin position="296"/>
        <end position="316"/>
    </location>
</feature>
<keyword evidence="7 9" id="KW-0472">Membrane</keyword>
<dbReference type="EMBL" id="LRPX01000083">
    <property type="protein sequence ID" value="KXA13104.1"/>
    <property type="molecule type" value="Genomic_DNA"/>
</dbReference>
<dbReference type="InterPro" id="IPR018461">
    <property type="entry name" value="Na/H_Antiport_NhaC-like_C"/>
</dbReference>
<dbReference type="GO" id="GO:0005886">
    <property type="term" value="C:plasma membrane"/>
    <property type="evidence" value="ECO:0007669"/>
    <property type="project" value="UniProtKB-SubCell"/>
</dbReference>
<keyword evidence="4" id="KW-1003">Cell membrane</keyword>
<sequence length="434" mass="47700">MLGILSIFLFAVILIVCIFYQVSIIYALVLGSLIFLAYGIIEGYSFSELWKMILSGVLTVKNILIVFLLIGMITATWRASGTIAMIIFLGSKLITPSIFILLSFLLCALLSVLIGTALGTSATMGVICISIARAMGIDELFVAGAVLSGIYFGDRCSPMSTSALLISEITETNLFENIKAMIKTSIIPLLITCALYFILGMKSEGSADVSVISSLFQENYRLHWIVLLPAIFMILLSFFKVNVRITMSISIFLSFGIAYFVQGEEIENLFQYLIYGYRHSNVALNKMMHGGGILSMWKVSLIVGISSSYSGIFAKTNILTKLKEYIKILSKKITDFGAVLVTSVITCMIACNQSLAVIMTQQLCKDIMKKEKLAITLENTVITVAALVPWSVAMAVPFQALEVDNIAAIYGFYVYLIPLWNLGMAIKKEKAEVN</sequence>
<dbReference type="Pfam" id="PF03553">
    <property type="entry name" value="Na_H_antiporter"/>
    <property type="match status" value="1"/>
</dbReference>